<evidence type="ECO:0008006" key="3">
    <source>
        <dbReference type="Google" id="ProtNLM"/>
    </source>
</evidence>
<evidence type="ECO:0000313" key="1">
    <source>
        <dbReference type="EMBL" id="KAF2231269.1"/>
    </source>
</evidence>
<proteinExistence type="predicted"/>
<name>A0A6A6H048_VIRVR</name>
<dbReference type="Gene3D" id="3.90.1200.10">
    <property type="match status" value="1"/>
</dbReference>
<sequence>MTGTLSNTFHKYYNASQGANVGGSTDIQECNRKAHERQQFEIRALEGISENLKISTLGLNIRPPTIHRTGIDTHALVVSCHGEPALNKNTVEKMYQNTPSRRIRDIGIRLGRWLNYLHRSTRYLDIGPDGNTDAREVVCSQYARVTTALACFSLDNSIGDRVAEAYKGFLRTDNECVCMGNFSPRRVVIADLTPPLMVVDWKNVRRGSGATDAGRFAAEAWTIDRFKVGSKRHRGLANAFLKAYLHAAEPNFEFRMKLAVHIGVQLCLWSHVELLECPSTWVEMRGVAELGEAIIRKALDGNSSWIDLFLKA</sequence>
<dbReference type="AlphaFoldDB" id="A0A6A6H048"/>
<gene>
    <name evidence="1" type="ORF">EV356DRAFT_452353</name>
</gene>
<accession>A0A6A6H048</accession>
<dbReference type="InterPro" id="IPR011009">
    <property type="entry name" value="Kinase-like_dom_sf"/>
</dbReference>
<dbReference type="OrthoDB" id="25129at2759"/>
<dbReference type="Proteomes" id="UP000800092">
    <property type="component" value="Unassembled WGS sequence"/>
</dbReference>
<organism evidence="1 2">
    <name type="scientific">Viridothelium virens</name>
    <name type="common">Speckled blister lichen</name>
    <name type="synonym">Trypethelium virens</name>
    <dbReference type="NCBI Taxonomy" id="1048519"/>
    <lineage>
        <taxon>Eukaryota</taxon>
        <taxon>Fungi</taxon>
        <taxon>Dikarya</taxon>
        <taxon>Ascomycota</taxon>
        <taxon>Pezizomycotina</taxon>
        <taxon>Dothideomycetes</taxon>
        <taxon>Dothideomycetes incertae sedis</taxon>
        <taxon>Trypetheliales</taxon>
        <taxon>Trypetheliaceae</taxon>
        <taxon>Viridothelium</taxon>
    </lineage>
</organism>
<protein>
    <recommendedName>
        <fullName evidence="3">Aminoglycoside phosphotransferase domain-containing protein</fullName>
    </recommendedName>
</protein>
<dbReference type="EMBL" id="ML991829">
    <property type="protein sequence ID" value="KAF2231269.1"/>
    <property type="molecule type" value="Genomic_DNA"/>
</dbReference>
<keyword evidence="2" id="KW-1185">Reference proteome</keyword>
<dbReference type="SUPFAM" id="SSF56112">
    <property type="entry name" value="Protein kinase-like (PK-like)"/>
    <property type="match status" value="1"/>
</dbReference>
<evidence type="ECO:0000313" key="2">
    <source>
        <dbReference type="Proteomes" id="UP000800092"/>
    </source>
</evidence>
<reference evidence="1" key="1">
    <citation type="journal article" date="2020" name="Stud. Mycol.">
        <title>101 Dothideomycetes genomes: a test case for predicting lifestyles and emergence of pathogens.</title>
        <authorList>
            <person name="Haridas S."/>
            <person name="Albert R."/>
            <person name="Binder M."/>
            <person name="Bloem J."/>
            <person name="Labutti K."/>
            <person name="Salamov A."/>
            <person name="Andreopoulos B."/>
            <person name="Baker S."/>
            <person name="Barry K."/>
            <person name="Bills G."/>
            <person name="Bluhm B."/>
            <person name="Cannon C."/>
            <person name="Castanera R."/>
            <person name="Culley D."/>
            <person name="Daum C."/>
            <person name="Ezra D."/>
            <person name="Gonzalez J."/>
            <person name="Henrissat B."/>
            <person name="Kuo A."/>
            <person name="Liang C."/>
            <person name="Lipzen A."/>
            <person name="Lutzoni F."/>
            <person name="Magnuson J."/>
            <person name="Mondo S."/>
            <person name="Nolan M."/>
            <person name="Ohm R."/>
            <person name="Pangilinan J."/>
            <person name="Park H.-J."/>
            <person name="Ramirez L."/>
            <person name="Alfaro M."/>
            <person name="Sun H."/>
            <person name="Tritt A."/>
            <person name="Yoshinaga Y."/>
            <person name="Zwiers L.-H."/>
            <person name="Turgeon B."/>
            <person name="Goodwin S."/>
            <person name="Spatafora J."/>
            <person name="Crous P."/>
            <person name="Grigoriev I."/>
        </authorList>
    </citation>
    <scope>NUCLEOTIDE SEQUENCE</scope>
    <source>
        <strain evidence="1">Tuck. ex Michener</strain>
    </source>
</reference>